<dbReference type="Pfam" id="PF02082">
    <property type="entry name" value="Rrf2"/>
    <property type="match status" value="1"/>
</dbReference>
<dbReference type="PATRIC" id="fig|579748.3.peg.3311"/>
<dbReference type="Gene3D" id="1.10.10.10">
    <property type="entry name" value="Winged helix-like DNA-binding domain superfamily/Winged helix DNA-binding domain"/>
    <property type="match status" value="1"/>
</dbReference>
<dbReference type="SUPFAM" id="SSF46785">
    <property type="entry name" value="Winged helix' DNA-binding domain"/>
    <property type="match status" value="1"/>
</dbReference>
<dbReference type="GO" id="GO:0005829">
    <property type="term" value="C:cytosol"/>
    <property type="evidence" value="ECO:0007669"/>
    <property type="project" value="TreeGrafter"/>
</dbReference>
<dbReference type="InterPro" id="IPR036390">
    <property type="entry name" value="WH_DNA-bd_sf"/>
</dbReference>
<dbReference type="InterPro" id="IPR000944">
    <property type="entry name" value="Tscrpt_reg_Rrf2"/>
</dbReference>
<gene>
    <name evidence="1" type="ORF">TW81_16025</name>
</gene>
<dbReference type="EMBL" id="JXXV01000028">
    <property type="protein sequence ID" value="KJY81858.1"/>
    <property type="molecule type" value="Genomic_DNA"/>
</dbReference>
<reference evidence="1 2" key="1">
    <citation type="journal article" date="2015" name="BMC Genomics">
        <title>Genome mining reveals unlocked bioactive potential of marine Gram-negative bacteria.</title>
        <authorList>
            <person name="Machado H."/>
            <person name="Sonnenschein E.C."/>
            <person name="Melchiorsen J."/>
            <person name="Gram L."/>
        </authorList>
    </citation>
    <scope>NUCLEOTIDE SEQUENCE [LARGE SCALE GENOMIC DNA]</scope>
    <source>
        <strain evidence="1 2">S2757</strain>
    </source>
</reference>
<organism evidence="1 2">
    <name type="scientific">Vibrio galatheae</name>
    <dbReference type="NCBI Taxonomy" id="579748"/>
    <lineage>
        <taxon>Bacteria</taxon>
        <taxon>Pseudomonadati</taxon>
        <taxon>Pseudomonadota</taxon>
        <taxon>Gammaproteobacteria</taxon>
        <taxon>Vibrionales</taxon>
        <taxon>Vibrionaceae</taxon>
        <taxon>Vibrio</taxon>
    </lineage>
</organism>
<accession>A0A0F4NG64</accession>
<dbReference type="GO" id="GO:0003700">
    <property type="term" value="F:DNA-binding transcription factor activity"/>
    <property type="evidence" value="ECO:0007669"/>
    <property type="project" value="TreeGrafter"/>
</dbReference>
<sequence>MRTDSRLSRVIHALLHMQDSKKPLTSDLLAKMLNTNPAVVRRTMAGLRDKGYVLSTKGHNGGWELAVPTDQITLLGLYEALGMPRLFAIAPETEKATCLVQQIADETLMSALERSRATFLSQLEAVSLADLDQQFRQRLAQVKECDRHAPLDTNES</sequence>
<evidence type="ECO:0008006" key="3">
    <source>
        <dbReference type="Google" id="ProtNLM"/>
    </source>
</evidence>
<evidence type="ECO:0000313" key="2">
    <source>
        <dbReference type="Proteomes" id="UP000033673"/>
    </source>
</evidence>
<dbReference type="Proteomes" id="UP000033673">
    <property type="component" value="Unassembled WGS sequence"/>
</dbReference>
<protein>
    <recommendedName>
        <fullName evidence="3">Transcriptional regulator</fullName>
    </recommendedName>
</protein>
<dbReference type="PANTHER" id="PTHR33221">
    <property type="entry name" value="WINGED HELIX-TURN-HELIX TRANSCRIPTIONAL REGULATOR, RRF2 FAMILY"/>
    <property type="match status" value="1"/>
</dbReference>
<evidence type="ECO:0000313" key="1">
    <source>
        <dbReference type="EMBL" id="KJY81858.1"/>
    </source>
</evidence>
<comment type="caution">
    <text evidence="1">The sequence shown here is derived from an EMBL/GenBank/DDBJ whole genome shotgun (WGS) entry which is preliminary data.</text>
</comment>
<proteinExistence type="predicted"/>
<keyword evidence="2" id="KW-1185">Reference proteome</keyword>
<dbReference type="PANTHER" id="PTHR33221:SF15">
    <property type="entry name" value="HTH-TYPE TRANSCRIPTIONAL REGULATOR YWGB-RELATED"/>
    <property type="match status" value="1"/>
</dbReference>
<dbReference type="InterPro" id="IPR036388">
    <property type="entry name" value="WH-like_DNA-bd_sf"/>
</dbReference>
<dbReference type="PROSITE" id="PS51197">
    <property type="entry name" value="HTH_RRF2_2"/>
    <property type="match status" value="1"/>
</dbReference>
<dbReference type="STRING" id="579748.TW81_16025"/>
<name>A0A0F4NG64_9VIBR</name>
<dbReference type="OrthoDB" id="9800506at2"/>
<dbReference type="AlphaFoldDB" id="A0A0F4NG64"/>
<dbReference type="RefSeq" id="WP_045956740.1">
    <property type="nucleotide sequence ID" value="NZ_JXXV01000028.1"/>
</dbReference>